<evidence type="ECO:0000256" key="3">
    <source>
        <dbReference type="ARBA" id="ARBA00004520"/>
    </source>
</evidence>
<dbReference type="FunFam" id="3.40.1110.10:FF:000026">
    <property type="entry name" value="Cation-transporting ATPase"/>
    <property type="match status" value="1"/>
</dbReference>
<dbReference type="Pfam" id="PF13855">
    <property type="entry name" value="LRR_8"/>
    <property type="match status" value="4"/>
</dbReference>
<evidence type="ECO:0000256" key="21">
    <source>
        <dbReference type="ARBA" id="ARBA00066779"/>
    </source>
</evidence>
<accession>A0A8C3V4L9</accession>
<dbReference type="PRINTS" id="PR00119">
    <property type="entry name" value="CATATPASE"/>
</dbReference>
<evidence type="ECO:0000256" key="20">
    <source>
        <dbReference type="ARBA" id="ARBA00053935"/>
    </source>
</evidence>
<dbReference type="InterPro" id="IPR001611">
    <property type="entry name" value="Leu-rich_rpt"/>
</dbReference>
<dbReference type="SUPFAM" id="SSF81660">
    <property type="entry name" value="Metal cation-transporting ATPase, ATP-binding domain N"/>
    <property type="match status" value="1"/>
</dbReference>
<evidence type="ECO:0000256" key="15">
    <source>
        <dbReference type="ARBA" id="ARBA00022967"/>
    </source>
</evidence>
<reference evidence="26" key="3">
    <citation type="submission" date="2025-09" db="UniProtKB">
        <authorList>
            <consortium name="Ensembl"/>
        </authorList>
    </citation>
    <scope>IDENTIFICATION</scope>
</reference>
<keyword evidence="16 24" id="KW-1133">Transmembrane helix</keyword>
<dbReference type="GO" id="GO:0005524">
    <property type="term" value="F:ATP binding"/>
    <property type="evidence" value="ECO:0007669"/>
    <property type="project" value="UniProtKB-KW"/>
</dbReference>
<keyword evidence="7 24" id="KW-0812">Transmembrane</keyword>
<dbReference type="PROSITE" id="PS51450">
    <property type="entry name" value="LRR"/>
    <property type="match status" value="2"/>
</dbReference>
<evidence type="ECO:0000313" key="27">
    <source>
        <dbReference type="Proteomes" id="UP000694563"/>
    </source>
</evidence>
<evidence type="ECO:0000256" key="7">
    <source>
        <dbReference type="ARBA" id="ARBA00022692"/>
    </source>
</evidence>
<feature type="transmembrane region" description="Helical" evidence="24">
    <location>
        <begin position="475"/>
        <end position="495"/>
    </location>
</feature>
<dbReference type="CDD" id="cd07542">
    <property type="entry name" value="P-type_ATPase_cation"/>
    <property type="match status" value="1"/>
</dbReference>
<dbReference type="PANTHER" id="PTHR45630">
    <property type="entry name" value="CATION-TRANSPORTING ATPASE-RELATED"/>
    <property type="match status" value="1"/>
</dbReference>
<dbReference type="NCBIfam" id="TIGR01494">
    <property type="entry name" value="ATPase_P-type"/>
    <property type="match status" value="1"/>
</dbReference>
<feature type="transmembrane region" description="Helical" evidence="24">
    <location>
        <begin position="993"/>
        <end position="1012"/>
    </location>
</feature>
<evidence type="ECO:0000256" key="2">
    <source>
        <dbReference type="ARBA" id="ARBA00004195"/>
    </source>
</evidence>
<keyword evidence="6" id="KW-0433">Leucine-rich repeat</keyword>
<evidence type="ECO:0000256" key="14">
    <source>
        <dbReference type="ARBA" id="ARBA00022842"/>
    </source>
</evidence>
<feature type="transmembrane region" description="Helical" evidence="24">
    <location>
        <begin position="959"/>
        <end position="987"/>
    </location>
</feature>
<dbReference type="InterPro" id="IPR025875">
    <property type="entry name" value="Leu-rich_rpt_4"/>
</dbReference>
<comment type="similarity">
    <text evidence="4">Belongs to the cation transport ATPase (P-type) (TC 3.A.3) family. Type V subfamily.</text>
</comment>
<dbReference type="FunFam" id="3.80.10.10:FF:000770">
    <property type="entry name" value="Uncharacterized protein"/>
    <property type="match status" value="1"/>
</dbReference>
<feature type="transmembrane region" description="Helical" evidence="24">
    <location>
        <begin position="436"/>
        <end position="455"/>
    </location>
</feature>
<dbReference type="Gene3D" id="1.20.1110.10">
    <property type="entry name" value="Calcium-transporting ATPase, transmembrane domain"/>
    <property type="match status" value="1"/>
</dbReference>
<dbReference type="Pfam" id="PF12409">
    <property type="entry name" value="P5-ATPase"/>
    <property type="match status" value="1"/>
</dbReference>
<dbReference type="SMART" id="SM00364">
    <property type="entry name" value="LRR_BAC"/>
    <property type="match status" value="5"/>
</dbReference>
<evidence type="ECO:0000256" key="22">
    <source>
        <dbReference type="ARBA" id="ARBA00074226"/>
    </source>
</evidence>
<evidence type="ECO:0000256" key="11">
    <source>
        <dbReference type="ARBA" id="ARBA00022741"/>
    </source>
</evidence>
<dbReference type="InterPro" id="IPR044492">
    <property type="entry name" value="P_typ_ATPase_HD_dom"/>
</dbReference>
<comment type="catalytic activity">
    <reaction evidence="19">
        <text>putrescine(out) + ATP + H2O = putrescine(in) + ADP + phosphate + H(+)</text>
        <dbReference type="Rhea" id="RHEA:29995"/>
        <dbReference type="ChEBI" id="CHEBI:15377"/>
        <dbReference type="ChEBI" id="CHEBI:15378"/>
        <dbReference type="ChEBI" id="CHEBI:30616"/>
        <dbReference type="ChEBI" id="CHEBI:43474"/>
        <dbReference type="ChEBI" id="CHEBI:326268"/>
        <dbReference type="ChEBI" id="CHEBI:456216"/>
        <dbReference type="EC" id="7.6.2.16"/>
    </reaction>
    <physiologicalReaction direction="left-to-right" evidence="19">
        <dbReference type="Rhea" id="RHEA:29996"/>
    </physiologicalReaction>
</comment>
<dbReference type="FunFam" id="3.80.10.10:FF:001164">
    <property type="entry name" value="GH01279p"/>
    <property type="match status" value="1"/>
</dbReference>
<evidence type="ECO:0000259" key="25">
    <source>
        <dbReference type="SMART" id="SM00082"/>
    </source>
</evidence>
<dbReference type="Proteomes" id="UP000694563">
    <property type="component" value="Chromosome 10"/>
</dbReference>
<dbReference type="GO" id="GO:0055038">
    <property type="term" value="C:recycling endosome membrane"/>
    <property type="evidence" value="ECO:0007669"/>
    <property type="project" value="UniProtKB-SubCell"/>
</dbReference>
<keyword evidence="27" id="KW-1185">Reference proteome</keyword>
<dbReference type="GO" id="GO:0016887">
    <property type="term" value="F:ATP hydrolysis activity"/>
    <property type="evidence" value="ECO:0007669"/>
    <property type="project" value="InterPro"/>
</dbReference>
<dbReference type="InterPro" id="IPR023214">
    <property type="entry name" value="HAD_sf"/>
</dbReference>
<dbReference type="InterPro" id="IPR032675">
    <property type="entry name" value="LRR_dom_sf"/>
</dbReference>
<evidence type="ECO:0000256" key="23">
    <source>
        <dbReference type="ARBA" id="ARBA00076813"/>
    </source>
</evidence>
<evidence type="ECO:0000256" key="8">
    <source>
        <dbReference type="ARBA" id="ARBA00022723"/>
    </source>
</evidence>
<evidence type="ECO:0000256" key="24">
    <source>
        <dbReference type="SAM" id="Phobius"/>
    </source>
</evidence>
<dbReference type="InterPro" id="IPR036412">
    <property type="entry name" value="HAD-like_sf"/>
</dbReference>
<comment type="subcellular location">
    <subcellularLocation>
        <location evidence="3">Early endosome membrane</location>
        <topology evidence="3">Multi-pass membrane protein</topology>
    </subcellularLocation>
    <subcellularLocation>
        <location evidence="1">Late endosome membrane</location>
        <topology evidence="1">Multi-pass membrane protein</topology>
    </subcellularLocation>
    <subcellularLocation>
        <location evidence="2">Recycling endosome membrane</location>
        <topology evidence="2">Multi-pass membrane protein</topology>
    </subcellularLocation>
</comment>
<dbReference type="InterPro" id="IPR001757">
    <property type="entry name" value="P_typ_ATPase"/>
</dbReference>
<dbReference type="InterPro" id="IPR018303">
    <property type="entry name" value="ATPase_P-typ_P_site"/>
</dbReference>
<evidence type="ECO:0000256" key="18">
    <source>
        <dbReference type="ARBA" id="ARBA00023180"/>
    </source>
</evidence>
<dbReference type="InterPro" id="IPR047821">
    <property type="entry name" value="P5B-type_ATPase"/>
</dbReference>
<dbReference type="InterPro" id="IPR006544">
    <property type="entry name" value="P-type_TPase_V"/>
</dbReference>
<evidence type="ECO:0000256" key="13">
    <source>
        <dbReference type="ARBA" id="ARBA00022840"/>
    </source>
</evidence>
<dbReference type="FunFam" id="2.70.150.10:FF:000017">
    <property type="entry name" value="Cation-transporting ATPase"/>
    <property type="match status" value="1"/>
</dbReference>
<dbReference type="InterPro" id="IPR004014">
    <property type="entry name" value="ATPase_P-typ_cation-transptr_N"/>
</dbReference>
<feature type="transmembrane region" description="Helical" evidence="24">
    <location>
        <begin position="259"/>
        <end position="279"/>
    </location>
</feature>
<feature type="transmembrane region" description="Helical" evidence="24">
    <location>
        <begin position="1131"/>
        <end position="1153"/>
    </location>
</feature>
<feature type="transmembrane region" description="Helical" evidence="24">
    <location>
        <begin position="1101"/>
        <end position="1119"/>
    </location>
</feature>
<keyword evidence="15" id="KW-1278">Translocase</keyword>
<dbReference type="SUPFAM" id="SSF56784">
    <property type="entry name" value="HAD-like"/>
    <property type="match status" value="1"/>
</dbReference>
<feature type="transmembrane region" description="Helical" evidence="24">
    <location>
        <begin position="237"/>
        <end position="253"/>
    </location>
</feature>
<keyword evidence="11" id="KW-0547">Nucleotide-binding</keyword>
<dbReference type="Pfam" id="PF13246">
    <property type="entry name" value="Cation_ATPase"/>
    <property type="match status" value="1"/>
</dbReference>
<keyword evidence="12" id="KW-0967">Endosome</keyword>
<keyword evidence="18" id="KW-0325">Glycoprotein</keyword>
<keyword evidence="9" id="KW-0732">Signal</keyword>
<evidence type="ECO:0000256" key="16">
    <source>
        <dbReference type="ARBA" id="ARBA00022989"/>
    </source>
</evidence>
<dbReference type="Gene3D" id="3.40.50.1000">
    <property type="entry name" value="HAD superfamily/HAD-like"/>
    <property type="match status" value="1"/>
</dbReference>
<evidence type="ECO:0000256" key="9">
    <source>
        <dbReference type="ARBA" id="ARBA00022729"/>
    </source>
</evidence>
<name>A0A8C3V4L9_CATUS</name>
<dbReference type="FunFam" id="1.20.1110.10:FF:000026">
    <property type="entry name" value="Cation-transporting ATPase"/>
    <property type="match status" value="1"/>
</dbReference>
<dbReference type="SFLD" id="SFLDG00002">
    <property type="entry name" value="C1.7:_P-type_atpase_like"/>
    <property type="match status" value="1"/>
</dbReference>
<dbReference type="InterPro" id="IPR047819">
    <property type="entry name" value="P5A-ATPase_N"/>
</dbReference>
<dbReference type="SUPFAM" id="SSF52058">
    <property type="entry name" value="L domain-like"/>
    <property type="match status" value="2"/>
</dbReference>
<gene>
    <name evidence="26" type="primary">ATP13A3</name>
</gene>
<evidence type="ECO:0000256" key="19">
    <source>
        <dbReference type="ARBA" id="ARBA00051385"/>
    </source>
</evidence>
<dbReference type="GO" id="GO:0031902">
    <property type="term" value="C:late endosome membrane"/>
    <property type="evidence" value="ECO:0007669"/>
    <property type="project" value="UniProtKB-SubCell"/>
</dbReference>
<dbReference type="GO" id="GO:0019829">
    <property type="term" value="F:ATPase-coupled monoatomic cation transmembrane transporter activity"/>
    <property type="evidence" value="ECO:0007669"/>
    <property type="project" value="InterPro"/>
</dbReference>
<dbReference type="GO" id="GO:0031901">
    <property type="term" value="C:early endosome membrane"/>
    <property type="evidence" value="ECO:0007669"/>
    <property type="project" value="UniProtKB-SubCell"/>
</dbReference>
<keyword evidence="10" id="KW-0677">Repeat</keyword>
<dbReference type="Gene3D" id="3.40.1110.10">
    <property type="entry name" value="Calcium-transporting ATPase, cytoplasmic domain N"/>
    <property type="match status" value="1"/>
</dbReference>
<sequence>MVTKASAEDSCWTACWSSISQVEKFHIILKMEKEEKKYVNKAEEDEMEIYGYDLCRWKLVLVTVGVICSGGFLLLLLYWMPQWRVKATCKRTTLKECEVVLLRTTDEFKIWFCAKVRIMPSLGADPFQNPNPIVHKVSNGHAVHFSESAAEENKNDLKKYLPIRYFTHHSVKYFWNDSVQSFDVVRGLDESTFCSAIHNEHSTGLTKGMHDYRKAFYGVNEIAVKVPSIFKLLVKEVLNPFYIFQLFSVILWITDEYHYYALAIVIMSVISIVSSLYTIRKQYVMLHDMVAAHSIVRVSVCRGNQEIEEILSTDLVPGDTMLIPSNGTIMPCDAVLLSGTCIVNESMLTGESVPVTKINLPNPSEYPKAVGDEIYSPEVHKRHTLFCGTNVIQTRFYTGELVKALVVRTGFSTAKGQLVRSILYPKPTDFKLYRDAYLFLLSLVVVAGIGFLYTIVNSILNEVPARTIIIESLDIITITVPPALPAAMTAGIVYAQRRLKKIGIFCISPQRINICGQLNLVCFDKTGTLTEDGLDLWGIQRVENARFLLPEEKACSESLLKSEFVACMATCHSLTKIEGVLSGDPLDLKMFEAIGWILEEATEEETALHNRIMPTVVRPSKQLSPESKQATDQEMELFELSTGYEIGIVRQFPFSSVLQRMCVIARVLGEKRMDAYMKGAPEVIASLCKQETVPVDFERVLEEYTKQGFRVIALAHRKLESKLTWHKVQTISRDAIESNMDFMGLIIMQNKLKQETPAVLEDLHKANIRTVMVTGDNMLTAISVARDCGMILPQDKVIIAEALPPKDGQAARINWHYADTLAKCTSSSPAINSEDIPVKLVHESLEDLQMTKYHFAMNGKSFAVILEHFQDLVPKLVLHGTVFARMAPDQKTQLVEALQNVDYYVGMCGDGANDCGALKRAHGGISLSELEASVASPFTSRTPSISCVPKLIREGRAALITSFCVFKFMALYSIIQYITVTLLYSILSNLGDFQFLFIDLAIILVVVFTMSLNPAWTELVARRPPSGLISGPLLCSVLSQIIICFAFQTLGFFWVKQQIWYEPWTADSDACNVLGAKNTSSAHDGNETIHDEHYIKNYENTTLFFISSFQYLIVAIVFSKGKPFRQPCYKNFLFVLSVIVLYVFIFFIMLHPVEPIDEFLELVCVPPEWRLRIVIIVILNAVVSVLTENVLLDMILWKVVFNRDKQGESRLTIPQPPQEAGDRCGVCFLSSLFGCREKTPKAKYMHLAQELLVDPEWPPKPRTTTEAKVPSQENANVSGTSTRMLVFRLSVMIKLFFQLDASICPEKCDCSSKNAIYCSGPHIKDVELLNLPCNMTVIHITNANISYLQDVFARMVELQHLILSSNNIALVSPEAFKGLGSLKVLKLLDNKLVELPPEVFDDMVQLQQLIIESNRLKSIEENLFDKLANLQELYLNKNQLTALPSDVMKKLTKLRILNLSRNYLAALPRNIFSALTRLERLMLYINRLSSIESGMFDSLKELQELFLHSNNIHSIAPDAFHCLRKLRTLTLSRNRLQVLPSGLLLHLHDLSKLTLYGNPLKSLPEVLFGEMRHLGSLWLYHTKLSTIPDFVFSNLTNLELLVLSFNPELTVLPRNVFSGLNELRGLSLHTSNISSLPEGIFLSLQKLQNISLFDTRLEVLPRNLFHNLKHLQKVYLNSTNLQSLPADFFTALPELEEVVLDNNPWKCDCQILGFREWLQKSTTIVKNVQSLMCHSPMALQNISLVSLSIDDPECLPTTAMAYQTFSSTYCQTLTSPVMEDIVSSGETAVTVLSDMETISTPTSIPPATPGFTYSHVEDVGQPGLHFSDVPVQTSPSIIVQTNSVRGTDLTTLVWWDEFPAHSSAKPYFNTRVTYCQLFLYVHSLILTLQTVVIVLSLYVMGNTRQLLHSRNFPAQPVVLIRILRR</sequence>
<dbReference type="SFLD" id="SFLDS00003">
    <property type="entry name" value="Haloacid_Dehalogenase"/>
    <property type="match status" value="1"/>
</dbReference>
<dbReference type="InterPro" id="IPR003591">
    <property type="entry name" value="Leu-rich_rpt_typical-subtyp"/>
</dbReference>
<dbReference type="GO" id="GO:0006874">
    <property type="term" value="P:intracellular calcium ion homeostasis"/>
    <property type="evidence" value="ECO:0007669"/>
    <property type="project" value="TreeGrafter"/>
</dbReference>
<dbReference type="GO" id="GO:0046872">
    <property type="term" value="F:metal ion binding"/>
    <property type="evidence" value="ECO:0007669"/>
    <property type="project" value="UniProtKB-KW"/>
</dbReference>
<dbReference type="EC" id="7.6.2.16" evidence="21"/>
<dbReference type="FunFam" id="1.20.1110.10:FF:000023">
    <property type="entry name" value="Cation-transporting ATPase"/>
    <property type="match status" value="1"/>
</dbReference>
<feature type="transmembrane region" description="Helical" evidence="24">
    <location>
        <begin position="59"/>
        <end position="80"/>
    </location>
</feature>
<keyword evidence="14" id="KW-0460">Magnesium</keyword>
<comment type="function">
    <text evidence="20">ATP-driven pump involved in endocytosis-dependent polyamine transport. Uses ATP as an energy source to transfer polyamine precursor putrescine from the endosomal compartment to the cytosol.</text>
</comment>
<dbReference type="InterPro" id="IPR000483">
    <property type="entry name" value="Cys-rich_flank_reg_C"/>
</dbReference>
<organism evidence="26 27">
    <name type="scientific">Catharus ustulatus</name>
    <name type="common">Russet-backed thrush</name>
    <name type="synonym">Hylocichla ustulatus</name>
    <dbReference type="NCBI Taxonomy" id="91951"/>
    <lineage>
        <taxon>Eukaryota</taxon>
        <taxon>Metazoa</taxon>
        <taxon>Chordata</taxon>
        <taxon>Craniata</taxon>
        <taxon>Vertebrata</taxon>
        <taxon>Euteleostomi</taxon>
        <taxon>Archelosauria</taxon>
        <taxon>Archosauria</taxon>
        <taxon>Dinosauria</taxon>
        <taxon>Saurischia</taxon>
        <taxon>Theropoda</taxon>
        <taxon>Coelurosauria</taxon>
        <taxon>Aves</taxon>
        <taxon>Neognathae</taxon>
        <taxon>Neoaves</taxon>
        <taxon>Telluraves</taxon>
        <taxon>Australaves</taxon>
        <taxon>Passeriformes</taxon>
        <taxon>Turdidae</taxon>
        <taxon>Catharus</taxon>
    </lineage>
</organism>
<dbReference type="SMART" id="SM00369">
    <property type="entry name" value="LRR_TYP"/>
    <property type="match status" value="14"/>
</dbReference>
<dbReference type="InterPro" id="IPR008250">
    <property type="entry name" value="ATPase_P-typ_transduc_dom_A_sf"/>
</dbReference>
<dbReference type="GO" id="GO:0015662">
    <property type="term" value="F:P-type ion transporter activity"/>
    <property type="evidence" value="ECO:0007669"/>
    <property type="project" value="InterPro"/>
</dbReference>
<dbReference type="InterPro" id="IPR059000">
    <property type="entry name" value="ATPase_P-type_domA"/>
</dbReference>
<dbReference type="SMART" id="SM00082">
    <property type="entry name" value="LRRCT"/>
    <property type="match status" value="1"/>
</dbReference>
<evidence type="ECO:0000256" key="4">
    <source>
        <dbReference type="ARBA" id="ARBA00006000"/>
    </source>
</evidence>
<keyword evidence="8" id="KW-0479">Metal-binding</keyword>
<evidence type="ECO:0000256" key="17">
    <source>
        <dbReference type="ARBA" id="ARBA00023136"/>
    </source>
</evidence>
<dbReference type="NCBIfam" id="TIGR01657">
    <property type="entry name" value="P-ATPase-V"/>
    <property type="match status" value="1"/>
</dbReference>
<keyword evidence="17 24" id="KW-0472">Membrane</keyword>
<dbReference type="SUPFAM" id="SSF81665">
    <property type="entry name" value="Calcium ATPase, transmembrane domain M"/>
    <property type="match status" value="1"/>
</dbReference>
<dbReference type="SUPFAM" id="SSF81653">
    <property type="entry name" value="Calcium ATPase, transduction domain A"/>
    <property type="match status" value="1"/>
</dbReference>
<reference evidence="26" key="2">
    <citation type="submission" date="2025-08" db="UniProtKB">
        <authorList>
            <consortium name="Ensembl"/>
        </authorList>
    </citation>
    <scope>IDENTIFICATION</scope>
</reference>
<dbReference type="GO" id="GO:0015594">
    <property type="term" value="F:ABC-type putrescine transporter activity"/>
    <property type="evidence" value="ECO:0007669"/>
    <property type="project" value="UniProtKB-EC"/>
</dbReference>
<feature type="transmembrane region" description="Helical" evidence="24">
    <location>
        <begin position="1877"/>
        <end position="1900"/>
    </location>
</feature>
<evidence type="ECO:0000256" key="10">
    <source>
        <dbReference type="ARBA" id="ARBA00022737"/>
    </source>
</evidence>
<keyword evidence="13" id="KW-0067">ATP-binding</keyword>
<dbReference type="Ensembl" id="ENSCUST00005025980.1">
    <property type="protein sequence ID" value="ENSCUSP00005025079.1"/>
    <property type="gene ID" value="ENSCUSG00005015606.1"/>
</dbReference>
<dbReference type="Gene3D" id="3.80.10.10">
    <property type="entry name" value="Ribonuclease Inhibitor"/>
    <property type="match status" value="3"/>
</dbReference>
<reference evidence="26" key="1">
    <citation type="submission" date="2020-10" db="EMBL/GenBank/DDBJ databases">
        <title>Catharus ustulatus (Swainson's thrush) genome, bCatUst1, primary haplotype v2.</title>
        <authorList>
            <person name="Delmore K."/>
            <person name="Vafadar M."/>
            <person name="Formenti G."/>
            <person name="Chow W."/>
            <person name="Pelan S."/>
            <person name="Howe K."/>
            <person name="Rhie A."/>
            <person name="Mountcastle J."/>
            <person name="Haase B."/>
            <person name="Fedrigo O."/>
            <person name="Jarvis E.D."/>
        </authorList>
    </citation>
    <scope>NUCLEOTIDE SEQUENCE [LARGE SCALE GENOMIC DNA]</scope>
</reference>
<dbReference type="Gene3D" id="2.70.150.10">
    <property type="entry name" value="Calcium-transporting ATPase, cytoplasmic transduction domain A"/>
    <property type="match status" value="1"/>
</dbReference>
<dbReference type="Pfam" id="PF12799">
    <property type="entry name" value="LRR_4"/>
    <property type="match status" value="1"/>
</dbReference>
<dbReference type="PROSITE" id="PS00154">
    <property type="entry name" value="ATPASE_E1_E2"/>
    <property type="match status" value="1"/>
</dbReference>
<dbReference type="InterPro" id="IPR023298">
    <property type="entry name" value="ATPase_P-typ_TM_dom_sf"/>
</dbReference>
<dbReference type="PANTHER" id="PTHR45630:SF12">
    <property type="entry name" value="POLYAMINE-TRANSPORTING ATPASE 13A3"/>
    <property type="match status" value="1"/>
</dbReference>
<evidence type="ECO:0000256" key="5">
    <source>
        <dbReference type="ARBA" id="ARBA00022553"/>
    </source>
</evidence>
<evidence type="ECO:0000256" key="12">
    <source>
        <dbReference type="ARBA" id="ARBA00022753"/>
    </source>
</evidence>
<evidence type="ECO:0000313" key="26">
    <source>
        <dbReference type="Ensembl" id="ENSCUSP00005025079.1"/>
    </source>
</evidence>
<dbReference type="SFLD" id="SFLDF00027">
    <property type="entry name" value="p-type_atpase"/>
    <property type="match status" value="1"/>
</dbReference>
<proteinExistence type="inferred from homology"/>
<evidence type="ECO:0000256" key="6">
    <source>
        <dbReference type="ARBA" id="ARBA00022614"/>
    </source>
</evidence>
<dbReference type="Pfam" id="PF00122">
    <property type="entry name" value="E1-E2_ATPase"/>
    <property type="match status" value="1"/>
</dbReference>
<feature type="transmembrane region" description="Helical" evidence="24">
    <location>
        <begin position="1033"/>
        <end position="1055"/>
    </location>
</feature>
<dbReference type="Pfam" id="PF00690">
    <property type="entry name" value="Cation_ATPase_N"/>
    <property type="match status" value="1"/>
</dbReference>
<evidence type="ECO:0000256" key="1">
    <source>
        <dbReference type="ARBA" id="ARBA00004107"/>
    </source>
</evidence>
<dbReference type="InterPro" id="IPR023299">
    <property type="entry name" value="ATPase_P-typ_cyto_dom_N"/>
</dbReference>
<protein>
    <recommendedName>
        <fullName evidence="22">Polyamine-transporting ATPase 13A3</fullName>
        <ecNumber evidence="21">7.6.2.16</ecNumber>
    </recommendedName>
    <alternativeName>
        <fullName evidence="23">Putrescine transporting ATPase</fullName>
    </alternativeName>
</protein>
<feature type="domain" description="LRRCT" evidence="25">
    <location>
        <begin position="1703"/>
        <end position="1755"/>
    </location>
</feature>
<dbReference type="FunFam" id="3.40.50.1000:FF:000045">
    <property type="entry name" value="Cation-transporting ATPase"/>
    <property type="match status" value="1"/>
</dbReference>
<keyword evidence="5" id="KW-0597">Phosphoprotein</keyword>